<reference evidence="6 7" key="1">
    <citation type="submission" date="2021-06" db="EMBL/GenBank/DDBJ databases">
        <authorList>
            <person name="Kallberg Y."/>
            <person name="Tangrot J."/>
            <person name="Rosling A."/>
        </authorList>
    </citation>
    <scope>NUCLEOTIDE SEQUENCE [LARGE SCALE GENOMIC DNA]</scope>
    <source>
        <strain evidence="6 7">120-4 pot B 10/14</strain>
    </source>
</reference>
<sequence>MIAQQLNKKQTTITRLFKTFLSKSHSITEQAIRDRAITEIVISQNLLFIFTEDKMFKRFAKIVDSRITVTWINEIFELNKAVLAITSLKYSHTANAIVKCIKDILEHWHLKNKIYSITTNSRVNVKSAYNKLARGSTSINSSTTSIEQRNSEGPIAIIITKDEWTTVANIINILKPFNDITNYISDSSYSTISIIYPTMSTLQNVLLKEFEDKDNSTDEPIKISDKDENAEEFKSPAVTTDLVKSIKKIMSKLFE</sequence>
<keyword evidence="5" id="KW-0539">Nucleus</keyword>
<dbReference type="SUPFAM" id="SSF53098">
    <property type="entry name" value="Ribonuclease H-like"/>
    <property type="match status" value="1"/>
</dbReference>
<keyword evidence="4" id="KW-0862">Zinc</keyword>
<proteinExistence type="predicted"/>
<keyword evidence="2" id="KW-0479">Metal-binding</keyword>
<keyword evidence="7" id="KW-1185">Reference proteome</keyword>
<keyword evidence="3" id="KW-0863">Zinc-finger</keyword>
<comment type="subcellular location">
    <subcellularLocation>
        <location evidence="1">Nucleus</location>
    </subcellularLocation>
</comment>
<organism evidence="6 7">
    <name type="scientific">Gigaspora margarita</name>
    <dbReference type="NCBI Taxonomy" id="4874"/>
    <lineage>
        <taxon>Eukaryota</taxon>
        <taxon>Fungi</taxon>
        <taxon>Fungi incertae sedis</taxon>
        <taxon>Mucoromycota</taxon>
        <taxon>Glomeromycotina</taxon>
        <taxon>Glomeromycetes</taxon>
        <taxon>Diversisporales</taxon>
        <taxon>Gigasporaceae</taxon>
        <taxon>Gigaspora</taxon>
    </lineage>
</organism>
<dbReference type="EMBL" id="CAJVQB010035067">
    <property type="protein sequence ID" value="CAG8822048.1"/>
    <property type="molecule type" value="Genomic_DNA"/>
</dbReference>
<dbReference type="PANTHER" id="PTHR46481:SF10">
    <property type="entry name" value="ZINC FINGER BED DOMAIN-CONTAINING PROTEIN 39"/>
    <property type="match status" value="1"/>
</dbReference>
<evidence type="ECO:0000256" key="4">
    <source>
        <dbReference type="ARBA" id="ARBA00022833"/>
    </source>
</evidence>
<protein>
    <submittedName>
        <fullName evidence="6">39643_t:CDS:1</fullName>
    </submittedName>
</protein>
<comment type="caution">
    <text evidence="6">The sequence shown here is derived from an EMBL/GenBank/DDBJ whole genome shotgun (WGS) entry which is preliminary data.</text>
</comment>
<evidence type="ECO:0000256" key="2">
    <source>
        <dbReference type="ARBA" id="ARBA00022723"/>
    </source>
</evidence>
<dbReference type="Proteomes" id="UP000789901">
    <property type="component" value="Unassembled WGS sequence"/>
</dbReference>
<evidence type="ECO:0000256" key="1">
    <source>
        <dbReference type="ARBA" id="ARBA00004123"/>
    </source>
</evidence>
<accession>A0ABN7W908</accession>
<gene>
    <name evidence="6" type="ORF">GMARGA_LOCUS27988</name>
</gene>
<dbReference type="InterPro" id="IPR052035">
    <property type="entry name" value="ZnF_BED_domain_contain"/>
</dbReference>
<evidence type="ECO:0000256" key="5">
    <source>
        <dbReference type="ARBA" id="ARBA00023242"/>
    </source>
</evidence>
<name>A0ABN7W908_GIGMA</name>
<evidence type="ECO:0000313" key="7">
    <source>
        <dbReference type="Proteomes" id="UP000789901"/>
    </source>
</evidence>
<evidence type="ECO:0000256" key="3">
    <source>
        <dbReference type="ARBA" id="ARBA00022771"/>
    </source>
</evidence>
<dbReference type="PANTHER" id="PTHR46481">
    <property type="entry name" value="ZINC FINGER BED DOMAIN-CONTAINING PROTEIN 4"/>
    <property type="match status" value="1"/>
</dbReference>
<evidence type="ECO:0000313" key="6">
    <source>
        <dbReference type="EMBL" id="CAG8822048.1"/>
    </source>
</evidence>
<feature type="non-terminal residue" evidence="6">
    <location>
        <position position="255"/>
    </location>
</feature>
<dbReference type="InterPro" id="IPR012337">
    <property type="entry name" value="RNaseH-like_sf"/>
</dbReference>